<gene>
    <name evidence="1" type="primary">AVEN_22011_1</name>
    <name evidence="1" type="ORF">TNCT_584801</name>
</gene>
<name>A0A8X6FIX7_TRICU</name>
<dbReference type="OrthoDB" id="6429252at2759"/>
<evidence type="ECO:0000313" key="2">
    <source>
        <dbReference type="Proteomes" id="UP000887116"/>
    </source>
</evidence>
<evidence type="ECO:0000313" key="1">
    <source>
        <dbReference type="EMBL" id="GFQ80892.1"/>
    </source>
</evidence>
<protein>
    <submittedName>
        <fullName evidence="1">RNase H domain-containing protein</fullName>
    </submittedName>
</protein>
<dbReference type="Proteomes" id="UP000887116">
    <property type="component" value="Unassembled WGS sequence"/>
</dbReference>
<reference evidence="1" key="1">
    <citation type="submission" date="2020-07" db="EMBL/GenBank/DDBJ databases">
        <title>Multicomponent nature underlies the extraordinary mechanical properties of spider dragline silk.</title>
        <authorList>
            <person name="Kono N."/>
            <person name="Nakamura H."/>
            <person name="Mori M."/>
            <person name="Yoshida Y."/>
            <person name="Ohtoshi R."/>
            <person name="Malay A.D."/>
            <person name="Moran D.A.P."/>
            <person name="Tomita M."/>
            <person name="Numata K."/>
            <person name="Arakawa K."/>
        </authorList>
    </citation>
    <scope>NUCLEOTIDE SEQUENCE</scope>
</reference>
<organism evidence="1 2">
    <name type="scientific">Trichonephila clavata</name>
    <name type="common">Joro spider</name>
    <name type="synonym">Nephila clavata</name>
    <dbReference type="NCBI Taxonomy" id="2740835"/>
    <lineage>
        <taxon>Eukaryota</taxon>
        <taxon>Metazoa</taxon>
        <taxon>Ecdysozoa</taxon>
        <taxon>Arthropoda</taxon>
        <taxon>Chelicerata</taxon>
        <taxon>Arachnida</taxon>
        <taxon>Araneae</taxon>
        <taxon>Araneomorphae</taxon>
        <taxon>Entelegynae</taxon>
        <taxon>Araneoidea</taxon>
        <taxon>Nephilidae</taxon>
        <taxon>Trichonephila</taxon>
    </lineage>
</organism>
<keyword evidence="2" id="KW-1185">Reference proteome</keyword>
<comment type="caution">
    <text evidence="1">The sequence shown here is derived from an EMBL/GenBank/DDBJ whole genome shotgun (WGS) entry which is preliminary data.</text>
</comment>
<proteinExistence type="predicted"/>
<dbReference type="EMBL" id="BMAO01022288">
    <property type="protein sequence ID" value="GFQ80892.1"/>
    <property type="molecule type" value="Genomic_DNA"/>
</dbReference>
<dbReference type="AlphaFoldDB" id="A0A8X6FIX7"/>
<sequence length="84" mass="9824">MSKSSVLHLQWIPSHLNLKYKDVTAKLAKDATPIPQINEDPLTCFNFYSKRMASIDITWRQPPLLTWYRSENPDIDIRSNCFDV</sequence>
<accession>A0A8X6FIX7</accession>